<sequence>MSSSTVVPSLHQTQPLDLQIQLQQHQSPMQSPIKPVSQQQKYQSQSQSLRLFHDDFTLVTKPSIDSNSDSLGTKRTLVSGASTSSREQLLTDGEPHKRSCTSSSSSSSSSSSCESSSYDNPCIISTPTRPKKYTKNVNKKKDRYSLIIDDARELVEQRKKIMKELKIDEQQYSQSIENALSPAAKRQSVQQQQQQQQEDLLKNPAVSSSLQPLSPRFLKATIIP</sequence>
<dbReference type="Proteomes" id="UP001165064">
    <property type="component" value="Unassembled WGS sequence"/>
</dbReference>
<name>A0ACB5TC62_AMBMO</name>
<keyword evidence="2" id="KW-1185">Reference proteome</keyword>
<gene>
    <name evidence="1" type="ORF">Amon02_000740600</name>
</gene>
<reference evidence="1" key="1">
    <citation type="submission" date="2023-04" db="EMBL/GenBank/DDBJ databases">
        <title>Ambrosiozyma monospora NBRC 10751.</title>
        <authorList>
            <person name="Ichikawa N."/>
            <person name="Sato H."/>
            <person name="Tonouchi N."/>
        </authorList>
    </citation>
    <scope>NUCLEOTIDE SEQUENCE</scope>
    <source>
        <strain evidence="1">NBRC 10751</strain>
    </source>
</reference>
<proteinExistence type="predicted"/>
<evidence type="ECO:0000313" key="1">
    <source>
        <dbReference type="EMBL" id="GME85138.1"/>
    </source>
</evidence>
<accession>A0ACB5TC62</accession>
<organism evidence="1 2">
    <name type="scientific">Ambrosiozyma monospora</name>
    <name type="common">Yeast</name>
    <name type="synonym">Endomycopsis monosporus</name>
    <dbReference type="NCBI Taxonomy" id="43982"/>
    <lineage>
        <taxon>Eukaryota</taxon>
        <taxon>Fungi</taxon>
        <taxon>Dikarya</taxon>
        <taxon>Ascomycota</taxon>
        <taxon>Saccharomycotina</taxon>
        <taxon>Pichiomycetes</taxon>
        <taxon>Pichiales</taxon>
        <taxon>Pichiaceae</taxon>
        <taxon>Ambrosiozyma</taxon>
    </lineage>
</organism>
<evidence type="ECO:0000313" key="2">
    <source>
        <dbReference type="Proteomes" id="UP001165064"/>
    </source>
</evidence>
<protein>
    <submittedName>
        <fullName evidence="1">Unnamed protein product</fullName>
    </submittedName>
</protein>
<comment type="caution">
    <text evidence="1">The sequence shown here is derived from an EMBL/GenBank/DDBJ whole genome shotgun (WGS) entry which is preliminary data.</text>
</comment>
<dbReference type="EMBL" id="BSXS01006149">
    <property type="protein sequence ID" value="GME85138.1"/>
    <property type="molecule type" value="Genomic_DNA"/>
</dbReference>